<evidence type="ECO:0000256" key="7">
    <source>
        <dbReference type="ARBA" id="ARBA00023224"/>
    </source>
</evidence>
<feature type="transmembrane region" description="Helical" evidence="11">
    <location>
        <begin position="20"/>
        <end position="40"/>
    </location>
</feature>
<dbReference type="Pfam" id="PF00015">
    <property type="entry name" value="MCPsignal"/>
    <property type="match status" value="1"/>
</dbReference>
<dbReference type="PROSITE" id="PS50885">
    <property type="entry name" value="HAMP"/>
    <property type="match status" value="1"/>
</dbReference>
<evidence type="ECO:0000259" key="13">
    <source>
        <dbReference type="PROSITE" id="PS50885"/>
    </source>
</evidence>
<keyword evidence="4 11" id="KW-0812">Transmembrane</keyword>
<dbReference type="CDD" id="cd06225">
    <property type="entry name" value="HAMP"/>
    <property type="match status" value="1"/>
</dbReference>
<feature type="domain" description="HAMP" evidence="13">
    <location>
        <begin position="294"/>
        <end position="346"/>
    </location>
</feature>
<dbReference type="InterPro" id="IPR004090">
    <property type="entry name" value="Chemotax_Me-accpt_rcpt"/>
</dbReference>
<evidence type="ECO:0000256" key="10">
    <source>
        <dbReference type="SAM" id="Coils"/>
    </source>
</evidence>
<feature type="transmembrane region" description="Helical" evidence="11">
    <location>
        <begin position="270"/>
        <end position="293"/>
    </location>
</feature>
<feature type="domain" description="Methyl-accepting transducer" evidence="12">
    <location>
        <begin position="351"/>
        <end position="615"/>
    </location>
</feature>
<dbReference type="Gene3D" id="3.30.450.20">
    <property type="entry name" value="PAS domain"/>
    <property type="match status" value="2"/>
</dbReference>
<dbReference type="GO" id="GO:0005886">
    <property type="term" value="C:plasma membrane"/>
    <property type="evidence" value="ECO:0007669"/>
    <property type="project" value="UniProtKB-SubCell"/>
</dbReference>
<evidence type="ECO:0000256" key="8">
    <source>
        <dbReference type="ARBA" id="ARBA00029447"/>
    </source>
</evidence>
<dbReference type="GO" id="GO:0007165">
    <property type="term" value="P:signal transduction"/>
    <property type="evidence" value="ECO:0007669"/>
    <property type="project" value="UniProtKB-KW"/>
</dbReference>
<dbReference type="Pfam" id="PF00672">
    <property type="entry name" value="HAMP"/>
    <property type="match status" value="1"/>
</dbReference>
<dbReference type="InterPro" id="IPR004089">
    <property type="entry name" value="MCPsignal_dom"/>
</dbReference>
<keyword evidence="15" id="KW-1185">Reference proteome</keyword>
<accession>A0A1I1RMU9</accession>
<dbReference type="SUPFAM" id="SSF103190">
    <property type="entry name" value="Sensory domain-like"/>
    <property type="match status" value="1"/>
</dbReference>
<dbReference type="STRING" id="119641.SAMN05421842_1365"/>
<dbReference type="GO" id="GO:0006935">
    <property type="term" value="P:chemotaxis"/>
    <property type="evidence" value="ECO:0007669"/>
    <property type="project" value="UniProtKB-KW"/>
</dbReference>
<comment type="subcellular location">
    <subcellularLocation>
        <location evidence="1">Cell membrane</location>
        <topology evidence="1">Multi-pass membrane protein</topology>
    </subcellularLocation>
</comment>
<dbReference type="RefSeq" id="WP_090094153.1">
    <property type="nucleotide sequence ID" value="NZ_FOMG01000036.1"/>
</dbReference>
<evidence type="ECO:0000259" key="12">
    <source>
        <dbReference type="PROSITE" id="PS50111"/>
    </source>
</evidence>
<dbReference type="CDD" id="cd18773">
    <property type="entry name" value="PDC1_HK_sensor"/>
    <property type="match status" value="1"/>
</dbReference>
<feature type="coiled-coil region" evidence="10">
    <location>
        <begin position="429"/>
        <end position="456"/>
    </location>
</feature>
<evidence type="ECO:0000256" key="11">
    <source>
        <dbReference type="SAM" id="Phobius"/>
    </source>
</evidence>
<name>A0A1I1RMU9_9CLOT</name>
<keyword evidence="10" id="KW-0175">Coiled coil</keyword>
<dbReference type="InterPro" id="IPR029151">
    <property type="entry name" value="Sensor-like_sf"/>
</dbReference>
<dbReference type="AlphaFoldDB" id="A0A1I1RMU9"/>
<dbReference type="GO" id="GO:0004888">
    <property type="term" value="F:transmembrane signaling receptor activity"/>
    <property type="evidence" value="ECO:0007669"/>
    <property type="project" value="InterPro"/>
</dbReference>
<dbReference type="PROSITE" id="PS50111">
    <property type="entry name" value="CHEMOTAXIS_TRANSDUC_2"/>
    <property type="match status" value="1"/>
</dbReference>
<dbReference type="EMBL" id="FOMG01000036">
    <property type="protein sequence ID" value="SFD35655.1"/>
    <property type="molecule type" value="Genomic_DNA"/>
</dbReference>
<evidence type="ECO:0000256" key="3">
    <source>
        <dbReference type="ARBA" id="ARBA00022500"/>
    </source>
</evidence>
<evidence type="ECO:0000313" key="15">
    <source>
        <dbReference type="Proteomes" id="UP000199263"/>
    </source>
</evidence>
<proteinExistence type="inferred from homology"/>
<dbReference type="InterPro" id="IPR003660">
    <property type="entry name" value="HAMP_dom"/>
</dbReference>
<evidence type="ECO:0000256" key="5">
    <source>
        <dbReference type="ARBA" id="ARBA00022989"/>
    </source>
</evidence>
<sequence>MDKNKSKNKENSSLKKKLLLITLPLTISVILILVAIFYGINKKSILDSASQIVNGRTNEEAMVVEGTLNETLFSLDAIADSIESNGVTKEYVESLKGKYGLKAGIYVYTHDEQYIDSEGYISEVDQKTRDWYKEAQSHKDKFQLGKVYADAATGKPVVTASRMLKDGTTICGDIFLNELSDKVSSAKILDGGKAMLVDSQDKKILACEDKNALGKSVDEFGDSDIKQILELNGVGTIGKYTCANVKIEGTTWILGSYVETSVLLSGLNKLIIFVVILAIACIGIIGGLQWWLLSKAVKPIKVVTNALTKMSSGDLMIKVNVSSNDELGVMANALRNYAKTMKDKISQILQHSDHLKAKSIDGSDYAILLQEEAEMQSQSMYELKETMTQIATSVSEVAENTVQLAQSMEECTDMEDDINLKMSNTIEISNESKNDMNELEGAMTEIEKSMDTLESTINKVVNTNKEMKNIIDLIKGIAEQTNLLSLNASIESARAGEAGKGFAVVANEIRKLADKSALAVEDITKLIIRINKYLTDTSNATEKSVKCVHISKNVSEKALATFERILKDVELTGQSTKIIKSKIAECSNIATGMAAITEEQSASVEEVLATVETLTESSNSIAKSSDGLKTDSEDTLNISKALNSSIQDFKVE</sequence>
<evidence type="ECO:0000313" key="14">
    <source>
        <dbReference type="EMBL" id="SFD35655.1"/>
    </source>
</evidence>
<evidence type="ECO:0000256" key="6">
    <source>
        <dbReference type="ARBA" id="ARBA00023136"/>
    </source>
</evidence>
<keyword evidence="2" id="KW-1003">Cell membrane</keyword>
<evidence type="ECO:0000256" key="1">
    <source>
        <dbReference type="ARBA" id="ARBA00004651"/>
    </source>
</evidence>
<keyword evidence="3" id="KW-0145">Chemotaxis</keyword>
<dbReference type="OrthoDB" id="9760371at2"/>
<keyword evidence="6 11" id="KW-0472">Membrane</keyword>
<reference evidence="14 15" key="1">
    <citation type="submission" date="2016-10" db="EMBL/GenBank/DDBJ databases">
        <authorList>
            <person name="de Groot N.N."/>
        </authorList>
    </citation>
    <scope>NUCLEOTIDE SEQUENCE [LARGE SCALE GENOMIC DNA]</scope>
    <source>
        <strain evidence="14 15">DSM 12992</strain>
    </source>
</reference>
<gene>
    <name evidence="14" type="ORF">SAMN05421842_1365</name>
</gene>
<comment type="similarity">
    <text evidence="8">Belongs to the methyl-accepting chemotaxis (MCP) protein family.</text>
</comment>
<evidence type="ECO:0000256" key="2">
    <source>
        <dbReference type="ARBA" id="ARBA00022475"/>
    </source>
</evidence>
<dbReference type="Proteomes" id="UP000199263">
    <property type="component" value="Unassembled WGS sequence"/>
</dbReference>
<dbReference type="SMART" id="SM00304">
    <property type="entry name" value="HAMP"/>
    <property type="match status" value="1"/>
</dbReference>
<keyword evidence="5 11" id="KW-1133">Transmembrane helix</keyword>
<dbReference type="PANTHER" id="PTHR32089">
    <property type="entry name" value="METHYL-ACCEPTING CHEMOTAXIS PROTEIN MCPB"/>
    <property type="match status" value="1"/>
</dbReference>
<dbReference type="Gene3D" id="1.10.287.950">
    <property type="entry name" value="Methyl-accepting chemotaxis protein"/>
    <property type="match status" value="1"/>
</dbReference>
<evidence type="ECO:0000256" key="9">
    <source>
        <dbReference type="PROSITE-ProRule" id="PRU00284"/>
    </source>
</evidence>
<dbReference type="PRINTS" id="PR00260">
    <property type="entry name" value="CHEMTRNSDUCR"/>
</dbReference>
<dbReference type="Gene3D" id="1.10.8.500">
    <property type="entry name" value="HAMP domain in histidine kinase"/>
    <property type="match status" value="1"/>
</dbReference>
<protein>
    <submittedName>
        <fullName evidence="14">Methyl-accepting chemotaxis protein</fullName>
    </submittedName>
</protein>
<dbReference type="SMART" id="SM00283">
    <property type="entry name" value="MA"/>
    <property type="match status" value="1"/>
</dbReference>
<dbReference type="Pfam" id="PF02743">
    <property type="entry name" value="dCache_1"/>
    <property type="match status" value="1"/>
</dbReference>
<dbReference type="SUPFAM" id="SSF58104">
    <property type="entry name" value="Methyl-accepting chemotaxis protein (MCP) signaling domain"/>
    <property type="match status" value="1"/>
</dbReference>
<dbReference type="InterPro" id="IPR033479">
    <property type="entry name" value="dCache_1"/>
</dbReference>
<dbReference type="PANTHER" id="PTHR32089:SF112">
    <property type="entry name" value="LYSOZYME-LIKE PROTEIN-RELATED"/>
    <property type="match status" value="1"/>
</dbReference>
<evidence type="ECO:0000256" key="4">
    <source>
        <dbReference type="ARBA" id="ARBA00022692"/>
    </source>
</evidence>
<organism evidence="14 15">
    <name type="scientific">Clostridium uliginosum</name>
    <dbReference type="NCBI Taxonomy" id="119641"/>
    <lineage>
        <taxon>Bacteria</taxon>
        <taxon>Bacillati</taxon>
        <taxon>Bacillota</taxon>
        <taxon>Clostridia</taxon>
        <taxon>Eubacteriales</taxon>
        <taxon>Clostridiaceae</taxon>
        <taxon>Clostridium</taxon>
    </lineage>
</organism>
<keyword evidence="7 9" id="KW-0807">Transducer</keyword>